<dbReference type="AlphaFoldDB" id="A0A1T4PFC3"/>
<dbReference type="Pfam" id="PF13588">
    <property type="entry name" value="HSDR_N_2"/>
    <property type="match status" value="1"/>
</dbReference>
<dbReference type="Proteomes" id="UP000190121">
    <property type="component" value="Unassembled WGS sequence"/>
</dbReference>
<proteinExistence type="predicted"/>
<evidence type="ECO:0000259" key="1">
    <source>
        <dbReference type="Pfam" id="PF13588"/>
    </source>
</evidence>
<keyword evidence="3" id="KW-1185">Reference proteome</keyword>
<protein>
    <submittedName>
        <fullName evidence="2">Type I restriction enzyme R protein N terminus (HSDR_N)</fullName>
    </submittedName>
</protein>
<dbReference type="EMBL" id="FUXE01000016">
    <property type="protein sequence ID" value="SJZ90254.1"/>
    <property type="molecule type" value="Genomic_DNA"/>
</dbReference>
<evidence type="ECO:0000313" key="2">
    <source>
        <dbReference type="EMBL" id="SJZ90254.1"/>
    </source>
</evidence>
<name>A0A1T4PFC3_9PORP</name>
<reference evidence="3" key="1">
    <citation type="submission" date="2017-02" db="EMBL/GenBank/DDBJ databases">
        <authorList>
            <person name="Varghese N."/>
            <person name="Submissions S."/>
        </authorList>
    </citation>
    <scope>NUCLEOTIDE SEQUENCE [LARGE SCALE GENOMIC DNA]</scope>
    <source>
        <strain evidence="3">ATCC 51356</strain>
    </source>
</reference>
<dbReference type="InterPro" id="IPR029464">
    <property type="entry name" value="HSDR_N"/>
</dbReference>
<organism evidence="2 3">
    <name type="scientific">Porphyromonas circumdentaria</name>
    <dbReference type="NCBI Taxonomy" id="29524"/>
    <lineage>
        <taxon>Bacteria</taxon>
        <taxon>Pseudomonadati</taxon>
        <taxon>Bacteroidota</taxon>
        <taxon>Bacteroidia</taxon>
        <taxon>Bacteroidales</taxon>
        <taxon>Porphyromonadaceae</taxon>
        <taxon>Porphyromonas</taxon>
    </lineage>
</organism>
<dbReference type="STRING" id="29524.SAMN02745171_01441"/>
<gene>
    <name evidence="2" type="ORF">SAMN02745171_01441</name>
</gene>
<sequence>MRMKVNSVPDSHPYKDKVNLLNLPSYDARIEDVEGKLYVFDDIRGKMVHLTPEEWVRQHFVHYLMDCLGYPRMSITNEMQLIDTPRASRTDTVVFGHGGEPWVLIEYKAPSLRLTKEMWQQLSNYNLSYRSPYLVLTNGLKHIVCRINYQERKYQFLTELPSYALLCKELGG</sequence>
<feature type="domain" description="Type I restriction enzyme R protein N-terminal" evidence="1">
    <location>
        <begin position="52"/>
        <end position="161"/>
    </location>
</feature>
<evidence type="ECO:0000313" key="3">
    <source>
        <dbReference type="Proteomes" id="UP000190121"/>
    </source>
</evidence>
<accession>A0A1T4PFC3</accession>